<dbReference type="GO" id="GO:0000272">
    <property type="term" value="P:polysaccharide catabolic process"/>
    <property type="evidence" value="ECO:0007669"/>
    <property type="project" value="UniProtKB-KW"/>
</dbReference>
<dbReference type="InterPro" id="IPR003610">
    <property type="entry name" value="CBM5/12"/>
</dbReference>
<dbReference type="AlphaFoldDB" id="A0A9P6U803"/>
<dbReference type="PROSITE" id="PS01095">
    <property type="entry name" value="GH18_1"/>
    <property type="match status" value="1"/>
</dbReference>
<keyword evidence="12" id="KW-1185">Reference proteome</keyword>
<organism evidence="11 12">
    <name type="scientific">Actinomortierella ambigua</name>
    <dbReference type="NCBI Taxonomy" id="1343610"/>
    <lineage>
        <taxon>Eukaryota</taxon>
        <taxon>Fungi</taxon>
        <taxon>Fungi incertae sedis</taxon>
        <taxon>Mucoromycota</taxon>
        <taxon>Mortierellomycotina</taxon>
        <taxon>Mortierellomycetes</taxon>
        <taxon>Mortierellales</taxon>
        <taxon>Mortierellaceae</taxon>
        <taxon>Actinomortierella</taxon>
    </lineage>
</organism>
<evidence type="ECO:0000256" key="8">
    <source>
        <dbReference type="RuleBase" id="RU004453"/>
    </source>
</evidence>
<dbReference type="InterPro" id="IPR029070">
    <property type="entry name" value="Chitinase_insertion_sf"/>
</dbReference>
<comment type="similarity">
    <text evidence="8">Belongs to the glycosyl hydrolase 18 family.</text>
</comment>
<dbReference type="GO" id="GO:0005576">
    <property type="term" value="C:extracellular region"/>
    <property type="evidence" value="ECO:0007669"/>
    <property type="project" value="InterPro"/>
</dbReference>
<dbReference type="Gene3D" id="3.20.20.80">
    <property type="entry name" value="Glycosidases"/>
    <property type="match status" value="1"/>
</dbReference>
<dbReference type="EMBL" id="JAAAJB010000158">
    <property type="protein sequence ID" value="KAG0263578.1"/>
    <property type="molecule type" value="Genomic_DNA"/>
</dbReference>
<evidence type="ECO:0000259" key="10">
    <source>
        <dbReference type="PROSITE" id="PS51910"/>
    </source>
</evidence>
<evidence type="ECO:0000313" key="11">
    <source>
        <dbReference type="EMBL" id="KAG0263578.1"/>
    </source>
</evidence>
<dbReference type="InterPro" id="IPR036573">
    <property type="entry name" value="CBM_sf_5/12"/>
</dbReference>
<dbReference type="GO" id="GO:0008061">
    <property type="term" value="F:chitin binding"/>
    <property type="evidence" value="ECO:0007669"/>
    <property type="project" value="InterPro"/>
</dbReference>
<dbReference type="InterPro" id="IPR050314">
    <property type="entry name" value="Glycosyl_Hydrlase_18"/>
</dbReference>
<accession>A0A9P6U803</accession>
<dbReference type="GO" id="GO:0008843">
    <property type="term" value="F:endochitinase activity"/>
    <property type="evidence" value="ECO:0007669"/>
    <property type="project" value="UniProtKB-EC"/>
</dbReference>
<evidence type="ECO:0000256" key="3">
    <source>
        <dbReference type="ARBA" id="ARBA00023024"/>
    </source>
</evidence>
<sequence length="479" mass="51766">MKVSILSLAIATFAVVSAAPTKRQAASNKYVVGYYVPWGNVPVADLDFTKVTHINYGFGILTTASADPTTIGFDRTIDGVPAKQLVQRGNAEGVKILISIGGWAGGQTFSTIAADAALRAKFINNALLFVRKNTLPANVDPNGYGMDGVDLDWEYPGRQGAVCNVVSPNDSANYLLLLKELRTALNTEFPNSHKLLTAAVRIQPFDGPNGAPLASVADFVQYFDFIMIMAYDLMGGWSATTGPNAPLVAHPHGDSVSYTSGMNAWLSAGWPKNKLIMGTPFYGRSTTATVDMDNSWPRSIIAPKTKVVPKGGPSDTNVPNAVCNEGAVYSGIWSYKEIRQNILTANATGPAPGWTRHWDDITKTPYLFRQSDKTFISYDDAASLAAKVQLAKTEGLLGVMYWDMTNDYNNELLTVLNQIHSGPVSKCDGVASWNPTTVYAAKDTKVVHAGRLFTNKWWTQGETPSTANSWGVWTDKGAC</sequence>
<gene>
    <name evidence="11" type="ORF">DFQ27_001677</name>
</gene>
<keyword evidence="5 7" id="KW-0326">Glycosidase</keyword>
<keyword evidence="4" id="KW-0119">Carbohydrate metabolism</keyword>
<evidence type="ECO:0000256" key="2">
    <source>
        <dbReference type="ARBA" id="ARBA00022801"/>
    </source>
</evidence>
<keyword evidence="9" id="KW-0732">Signal</keyword>
<dbReference type="CDD" id="cd12215">
    <property type="entry name" value="ChiC_BD"/>
    <property type="match status" value="1"/>
</dbReference>
<dbReference type="Gene3D" id="2.10.10.20">
    <property type="entry name" value="Carbohydrate-binding module superfamily 5/12"/>
    <property type="match status" value="1"/>
</dbReference>
<feature type="chain" id="PRO_5040439735" description="GH18 domain-containing protein" evidence="9">
    <location>
        <begin position="19"/>
        <end position="479"/>
    </location>
</feature>
<proteinExistence type="inferred from homology"/>
<dbReference type="PANTHER" id="PTHR11177">
    <property type="entry name" value="CHITINASE"/>
    <property type="match status" value="1"/>
</dbReference>
<dbReference type="Gene3D" id="3.10.50.10">
    <property type="match status" value="1"/>
</dbReference>
<keyword evidence="3" id="KW-0146">Chitin degradation</keyword>
<evidence type="ECO:0000256" key="9">
    <source>
        <dbReference type="SAM" id="SignalP"/>
    </source>
</evidence>
<evidence type="ECO:0000256" key="1">
    <source>
        <dbReference type="ARBA" id="ARBA00000822"/>
    </source>
</evidence>
<dbReference type="InterPro" id="IPR001223">
    <property type="entry name" value="Glyco_hydro18_cat"/>
</dbReference>
<evidence type="ECO:0000313" key="12">
    <source>
        <dbReference type="Proteomes" id="UP000807716"/>
    </source>
</evidence>
<comment type="caution">
    <text evidence="11">The sequence shown here is derived from an EMBL/GenBank/DDBJ whole genome shotgun (WGS) entry which is preliminary data.</text>
</comment>
<name>A0A9P6U803_9FUNG</name>
<dbReference type="Proteomes" id="UP000807716">
    <property type="component" value="Unassembled WGS sequence"/>
</dbReference>
<dbReference type="InterPro" id="IPR011583">
    <property type="entry name" value="Chitinase_II/V-like_cat"/>
</dbReference>
<feature type="domain" description="GH18" evidence="10">
    <location>
        <begin position="29"/>
        <end position="423"/>
    </location>
</feature>
<dbReference type="OrthoDB" id="76388at2759"/>
<dbReference type="SUPFAM" id="SSF51445">
    <property type="entry name" value="(Trans)glycosidases"/>
    <property type="match status" value="1"/>
</dbReference>
<dbReference type="GO" id="GO:0006032">
    <property type="term" value="P:chitin catabolic process"/>
    <property type="evidence" value="ECO:0007669"/>
    <property type="project" value="UniProtKB-KW"/>
</dbReference>
<dbReference type="PROSITE" id="PS51910">
    <property type="entry name" value="GH18_2"/>
    <property type="match status" value="1"/>
</dbReference>
<evidence type="ECO:0000256" key="7">
    <source>
        <dbReference type="RuleBase" id="RU000489"/>
    </source>
</evidence>
<dbReference type="InterPro" id="IPR001579">
    <property type="entry name" value="Glyco_hydro_18_chit_AS"/>
</dbReference>
<evidence type="ECO:0000256" key="6">
    <source>
        <dbReference type="ARBA" id="ARBA00023326"/>
    </source>
</evidence>
<dbReference type="SMART" id="SM00636">
    <property type="entry name" value="Glyco_18"/>
    <property type="match status" value="1"/>
</dbReference>
<evidence type="ECO:0000256" key="5">
    <source>
        <dbReference type="ARBA" id="ARBA00023295"/>
    </source>
</evidence>
<dbReference type="Pfam" id="PF00704">
    <property type="entry name" value="Glyco_hydro_18"/>
    <property type="match status" value="1"/>
</dbReference>
<comment type="catalytic activity">
    <reaction evidence="1">
        <text>Random endo-hydrolysis of N-acetyl-beta-D-glucosaminide (1-&gt;4)-beta-linkages in chitin and chitodextrins.</text>
        <dbReference type="EC" id="3.2.1.14"/>
    </reaction>
</comment>
<dbReference type="SMART" id="SM00495">
    <property type="entry name" value="ChtBD3"/>
    <property type="match status" value="1"/>
</dbReference>
<dbReference type="PANTHER" id="PTHR11177:SF392">
    <property type="entry name" value="HAP41P"/>
    <property type="match status" value="1"/>
</dbReference>
<dbReference type="InterPro" id="IPR017853">
    <property type="entry name" value="GH"/>
</dbReference>
<dbReference type="SUPFAM" id="SSF54556">
    <property type="entry name" value="Chitinase insertion domain"/>
    <property type="match status" value="1"/>
</dbReference>
<keyword evidence="6" id="KW-0624">Polysaccharide degradation</keyword>
<protein>
    <recommendedName>
        <fullName evidence="10">GH18 domain-containing protein</fullName>
    </recommendedName>
</protein>
<dbReference type="SUPFAM" id="SSF51055">
    <property type="entry name" value="Carbohydrate binding domain"/>
    <property type="match status" value="1"/>
</dbReference>
<evidence type="ECO:0000256" key="4">
    <source>
        <dbReference type="ARBA" id="ARBA00023277"/>
    </source>
</evidence>
<dbReference type="GO" id="GO:0030246">
    <property type="term" value="F:carbohydrate binding"/>
    <property type="evidence" value="ECO:0007669"/>
    <property type="project" value="InterPro"/>
</dbReference>
<reference evidence="11" key="1">
    <citation type="journal article" date="2020" name="Fungal Divers.">
        <title>Resolving the Mortierellaceae phylogeny through synthesis of multi-gene phylogenetics and phylogenomics.</title>
        <authorList>
            <person name="Vandepol N."/>
            <person name="Liber J."/>
            <person name="Desiro A."/>
            <person name="Na H."/>
            <person name="Kennedy M."/>
            <person name="Barry K."/>
            <person name="Grigoriev I.V."/>
            <person name="Miller A.N."/>
            <person name="O'Donnell K."/>
            <person name="Stajich J.E."/>
            <person name="Bonito G."/>
        </authorList>
    </citation>
    <scope>NUCLEOTIDE SEQUENCE</scope>
    <source>
        <strain evidence="11">BC1065</strain>
    </source>
</reference>
<keyword evidence="2 7" id="KW-0378">Hydrolase</keyword>
<feature type="signal peptide" evidence="9">
    <location>
        <begin position="1"/>
        <end position="18"/>
    </location>
</feature>